<organism evidence="3 4">
    <name type="scientific">Brucella intermedia</name>
    <dbReference type="NCBI Taxonomy" id="94625"/>
    <lineage>
        <taxon>Bacteria</taxon>
        <taxon>Pseudomonadati</taxon>
        <taxon>Pseudomonadota</taxon>
        <taxon>Alphaproteobacteria</taxon>
        <taxon>Hyphomicrobiales</taxon>
        <taxon>Brucellaceae</taxon>
        <taxon>Brucella/Ochrobactrum group</taxon>
        <taxon>Brucella</taxon>
    </lineage>
</organism>
<gene>
    <name evidence="3" type="ORF">GXX48_11905</name>
</gene>
<proteinExistence type="predicted"/>
<keyword evidence="1" id="KW-0378">Hydrolase</keyword>
<evidence type="ECO:0000259" key="2">
    <source>
        <dbReference type="Pfam" id="PF03061"/>
    </source>
</evidence>
<dbReference type="SUPFAM" id="SSF54637">
    <property type="entry name" value="Thioesterase/thiol ester dehydrase-isomerase"/>
    <property type="match status" value="1"/>
</dbReference>
<evidence type="ECO:0000313" key="4">
    <source>
        <dbReference type="Proteomes" id="UP000551563"/>
    </source>
</evidence>
<evidence type="ECO:0000313" key="3">
    <source>
        <dbReference type="EMBL" id="HHV68330.1"/>
    </source>
</evidence>
<dbReference type="NCBIfam" id="TIGR00369">
    <property type="entry name" value="unchar_dom_1"/>
    <property type="match status" value="1"/>
</dbReference>
<dbReference type="AlphaFoldDB" id="A0A7V6TZU2"/>
<dbReference type="InterPro" id="IPR003736">
    <property type="entry name" value="PAAI_dom"/>
</dbReference>
<protein>
    <submittedName>
        <fullName evidence="3">PaaI family thioesterase</fullName>
    </submittedName>
</protein>
<dbReference type="CDD" id="cd03443">
    <property type="entry name" value="PaaI_thioesterase"/>
    <property type="match status" value="1"/>
</dbReference>
<reference evidence="3 4" key="1">
    <citation type="journal article" date="2020" name="Biotechnol. Biofuels">
        <title>New insights from the biogas microbiome by comprehensive genome-resolved metagenomics of nearly 1600 species originating from multiple anaerobic digesters.</title>
        <authorList>
            <person name="Campanaro S."/>
            <person name="Treu L."/>
            <person name="Rodriguez-R L.M."/>
            <person name="Kovalovszki A."/>
            <person name="Ziels R.M."/>
            <person name="Maus I."/>
            <person name="Zhu X."/>
            <person name="Kougias P.G."/>
            <person name="Basile A."/>
            <person name="Luo G."/>
            <person name="Schluter A."/>
            <person name="Konstantinidis K.T."/>
            <person name="Angelidaki I."/>
        </authorList>
    </citation>
    <scope>NUCLEOTIDE SEQUENCE [LARGE SCALE GENOMIC DNA]</scope>
    <source>
        <strain evidence="3">AS04akNAM_66</strain>
    </source>
</reference>
<dbReference type="GO" id="GO:0005829">
    <property type="term" value="C:cytosol"/>
    <property type="evidence" value="ECO:0007669"/>
    <property type="project" value="TreeGrafter"/>
</dbReference>
<dbReference type="Pfam" id="PF03061">
    <property type="entry name" value="4HBT"/>
    <property type="match status" value="1"/>
</dbReference>
<accession>A0A7V6TZU2</accession>
<feature type="domain" description="Thioesterase" evidence="2">
    <location>
        <begin position="77"/>
        <end position="155"/>
    </location>
</feature>
<dbReference type="PANTHER" id="PTHR43240:SF1">
    <property type="entry name" value="BLR5584 PROTEIN"/>
    <property type="match status" value="1"/>
</dbReference>
<sequence length="172" mass="18308">MDRLLAYGTEEAKTRSFGLVSPETAARLTGLELLQGLLDGSHPEPPFAEVADIWPASVKRGSIIFEARPSARFFNPMGVVHGGWTAMLLDSAMGCAVHSALGVGQSYTTTDLHTTFVKAVRDTTGRIRCEANLLHLGRRTATAEGRVYDSDGTLLAHGSESCLIFSTTPGSG</sequence>
<dbReference type="InterPro" id="IPR029069">
    <property type="entry name" value="HotDog_dom_sf"/>
</dbReference>
<dbReference type="PANTHER" id="PTHR43240">
    <property type="entry name" value="1,4-DIHYDROXY-2-NAPHTHOYL-COA THIOESTERASE 1"/>
    <property type="match status" value="1"/>
</dbReference>
<dbReference type="Gene3D" id="3.10.129.10">
    <property type="entry name" value="Hotdog Thioesterase"/>
    <property type="match status" value="1"/>
</dbReference>
<dbReference type="GO" id="GO:0061522">
    <property type="term" value="F:1,4-dihydroxy-2-naphthoyl-CoA thioesterase activity"/>
    <property type="evidence" value="ECO:0007669"/>
    <property type="project" value="TreeGrafter"/>
</dbReference>
<dbReference type="Proteomes" id="UP000551563">
    <property type="component" value="Unassembled WGS sequence"/>
</dbReference>
<dbReference type="EMBL" id="DUMN01000342">
    <property type="protein sequence ID" value="HHV68330.1"/>
    <property type="molecule type" value="Genomic_DNA"/>
</dbReference>
<dbReference type="InterPro" id="IPR006683">
    <property type="entry name" value="Thioestr_dom"/>
</dbReference>
<comment type="caution">
    <text evidence="3">The sequence shown here is derived from an EMBL/GenBank/DDBJ whole genome shotgun (WGS) entry which is preliminary data.</text>
</comment>
<evidence type="ECO:0000256" key="1">
    <source>
        <dbReference type="ARBA" id="ARBA00022801"/>
    </source>
</evidence>
<name>A0A7V6TZU2_9HYPH</name>